<dbReference type="InterPro" id="IPR014729">
    <property type="entry name" value="Rossmann-like_a/b/a_fold"/>
</dbReference>
<keyword evidence="3 10" id="KW-0479">Metal-binding</keyword>
<feature type="binding site" evidence="10">
    <location>
        <position position="29"/>
    </location>
    <ligand>
        <name>Zn(2+)</name>
        <dbReference type="ChEBI" id="CHEBI:29105"/>
    </ligand>
</feature>
<comment type="subcellular location">
    <subcellularLocation>
        <location evidence="10">Cytoplasm</location>
    </subcellularLocation>
</comment>
<evidence type="ECO:0000256" key="4">
    <source>
        <dbReference type="ARBA" id="ARBA00022741"/>
    </source>
</evidence>
<dbReference type="InterPro" id="IPR015803">
    <property type="entry name" value="Cys-tRNA-ligase"/>
</dbReference>
<dbReference type="PANTHER" id="PTHR10890">
    <property type="entry name" value="CYSTEINYL-TRNA SYNTHETASE"/>
    <property type="match status" value="1"/>
</dbReference>
<dbReference type="RefSeq" id="WP_095671421.1">
    <property type="nucleotide sequence ID" value="NZ_CP016769.1"/>
</dbReference>
<dbReference type="GO" id="GO:0008270">
    <property type="term" value="F:zinc ion binding"/>
    <property type="evidence" value="ECO:0007669"/>
    <property type="project" value="UniProtKB-UniRule"/>
</dbReference>
<proteinExistence type="inferred from homology"/>
<evidence type="ECO:0000256" key="3">
    <source>
        <dbReference type="ARBA" id="ARBA00022723"/>
    </source>
</evidence>
<dbReference type="PRINTS" id="PR00983">
    <property type="entry name" value="TRNASYNTHCYS"/>
</dbReference>
<comment type="catalytic activity">
    <reaction evidence="9 10">
        <text>tRNA(Cys) + L-cysteine + ATP = L-cysteinyl-tRNA(Cys) + AMP + diphosphate</text>
        <dbReference type="Rhea" id="RHEA:17773"/>
        <dbReference type="Rhea" id="RHEA-COMP:9661"/>
        <dbReference type="Rhea" id="RHEA-COMP:9679"/>
        <dbReference type="ChEBI" id="CHEBI:30616"/>
        <dbReference type="ChEBI" id="CHEBI:33019"/>
        <dbReference type="ChEBI" id="CHEBI:35235"/>
        <dbReference type="ChEBI" id="CHEBI:78442"/>
        <dbReference type="ChEBI" id="CHEBI:78517"/>
        <dbReference type="ChEBI" id="CHEBI:456215"/>
        <dbReference type="EC" id="6.1.1.16"/>
    </reaction>
</comment>
<dbReference type="GO" id="GO:0006423">
    <property type="term" value="P:cysteinyl-tRNA aminoacylation"/>
    <property type="evidence" value="ECO:0007669"/>
    <property type="project" value="UniProtKB-UniRule"/>
</dbReference>
<dbReference type="InterPro" id="IPR009080">
    <property type="entry name" value="tRNAsynth_Ia_anticodon-bd"/>
</dbReference>
<accession>A0AAC9YR86</accession>
<name>A0AAC9YR86_9ACTN</name>
<dbReference type="Proteomes" id="UP000217144">
    <property type="component" value="Chromosome"/>
</dbReference>
<feature type="domain" description="tRNA synthetases class I catalytic" evidence="11">
    <location>
        <begin position="18"/>
        <end position="326"/>
    </location>
</feature>
<feature type="binding site" evidence="10">
    <location>
        <position position="251"/>
    </location>
    <ligand>
        <name>Zn(2+)</name>
        <dbReference type="ChEBI" id="CHEBI:29105"/>
    </ligand>
</feature>
<keyword evidence="14" id="KW-1185">Reference proteome</keyword>
<evidence type="ECO:0000256" key="6">
    <source>
        <dbReference type="ARBA" id="ARBA00022840"/>
    </source>
</evidence>
<evidence type="ECO:0000256" key="8">
    <source>
        <dbReference type="ARBA" id="ARBA00023146"/>
    </source>
</evidence>
<dbReference type="Gene3D" id="3.40.50.620">
    <property type="entry name" value="HUPs"/>
    <property type="match status" value="1"/>
</dbReference>
<dbReference type="InterPro" id="IPR024909">
    <property type="entry name" value="Cys-tRNA/MSH_ligase"/>
</dbReference>
<dbReference type="SUPFAM" id="SSF47323">
    <property type="entry name" value="Anticodon-binding domain of a subclass of class I aminoacyl-tRNA synthetases"/>
    <property type="match status" value="1"/>
</dbReference>
<dbReference type="InterPro" id="IPR056411">
    <property type="entry name" value="CysS_C"/>
</dbReference>
<dbReference type="PANTHER" id="PTHR10890:SF3">
    <property type="entry name" value="CYSTEINE--TRNA LIGASE, CYTOPLASMIC"/>
    <property type="match status" value="1"/>
</dbReference>
<keyword evidence="8 10" id="KW-0030">Aminoacyl-tRNA synthetase</keyword>
<feature type="binding site" evidence="10">
    <location>
        <position position="247"/>
    </location>
    <ligand>
        <name>Zn(2+)</name>
        <dbReference type="ChEBI" id="CHEBI:29105"/>
    </ligand>
</feature>
<feature type="binding site" evidence="10">
    <location>
        <position position="222"/>
    </location>
    <ligand>
        <name>Zn(2+)</name>
        <dbReference type="ChEBI" id="CHEBI:29105"/>
    </ligand>
</feature>
<evidence type="ECO:0000256" key="5">
    <source>
        <dbReference type="ARBA" id="ARBA00022833"/>
    </source>
</evidence>
<feature type="short sequence motif" description="'HIGH' region" evidence="10">
    <location>
        <begin position="31"/>
        <end position="41"/>
    </location>
</feature>
<evidence type="ECO:0000259" key="12">
    <source>
        <dbReference type="Pfam" id="PF23493"/>
    </source>
</evidence>
<dbReference type="EC" id="6.1.1.16" evidence="10"/>
<evidence type="ECO:0000256" key="1">
    <source>
        <dbReference type="ARBA" id="ARBA00011245"/>
    </source>
</evidence>
<keyword evidence="5 10" id="KW-0862">Zinc</keyword>
<dbReference type="AlphaFoldDB" id="A0AAC9YR86"/>
<comment type="subunit">
    <text evidence="1 10">Monomer.</text>
</comment>
<dbReference type="GO" id="GO:0005829">
    <property type="term" value="C:cytosol"/>
    <property type="evidence" value="ECO:0007669"/>
    <property type="project" value="TreeGrafter"/>
</dbReference>
<dbReference type="SUPFAM" id="SSF52374">
    <property type="entry name" value="Nucleotidylyl transferase"/>
    <property type="match status" value="1"/>
</dbReference>
<feature type="domain" description="Cysteinyl-tRNA ligase anticodon binding" evidence="12">
    <location>
        <begin position="407"/>
        <end position="453"/>
    </location>
</feature>
<keyword evidence="2 10" id="KW-0436">Ligase</keyword>
<dbReference type="EMBL" id="CP016769">
    <property type="protein sequence ID" value="ASY10930.1"/>
    <property type="molecule type" value="Genomic_DNA"/>
</dbReference>
<comment type="cofactor">
    <cofactor evidence="10">
        <name>Zn(2+)</name>
        <dbReference type="ChEBI" id="CHEBI:29105"/>
    </cofactor>
    <text evidence="10">Binds 1 zinc ion per subunit.</text>
</comment>
<organism evidence="13 14">
    <name type="scientific">Candidatus Planktophila lacus</name>
    <dbReference type="NCBI Taxonomy" id="1884913"/>
    <lineage>
        <taxon>Bacteria</taxon>
        <taxon>Bacillati</taxon>
        <taxon>Actinomycetota</taxon>
        <taxon>Actinomycetes</taxon>
        <taxon>Candidatus Nanopelagicales</taxon>
        <taxon>Candidatus Nanopelagicaceae</taxon>
        <taxon>Candidatus Planktophila</taxon>
    </lineage>
</organism>
<evidence type="ECO:0000313" key="13">
    <source>
        <dbReference type="EMBL" id="ASY10930.1"/>
    </source>
</evidence>
<evidence type="ECO:0000256" key="7">
    <source>
        <dbReference type="ARBA" id="ARBA00022917"/>
    </source>
</evidence>
<dbReference type="KEGG" id="plan:A1s21148_05430"/>
<feature type="binding site" evidence="10">
    <location>
        <position position="282"/>
    </location>
    <ligand>
        <name>ATP</name>
        <dbReference type="ChEBI" id="CHEBI:30616"/>
    </ligand>
</feature>
<reference evidence="13 14" key="1">
    <citation type="submission" date="2016-07" db="EMBL/GenBank/DDBJ databases">
        <title>High microdiversification within the ubiquitous acI lineage of Actinobacteria.</title>
        <authorList>
            <person name="Neuenschwander S.M."/>
            <person name="Salcher M."/>
            <person name="Ghai R."/>
            <person name="Pernthaler J."/>
        </authorList>
    </citation>
    <scope>NUCLEOTIDE SEQUENCE [LARGE SCALE GENOMIC DNA]</scope>
    <source>
        <strain evidence="13">MMS-21-148</strain>
    </source>
</reference>
<evidence type="ECO:0000256" key="2">
    <source>
        <dbReference type="ARBA" id="ARBA00022598"/>
    </source>
</evidence>
<sequence length="457" mass="51355">MSKFSIYNTQSRDLQAVNVTGRPVHIYCCGPTVYRDAHVGNLRTFLLADLISRTLKLSGMEVLLVQNITDVGHMSEDFESEDKMLSQAKLEKVDPFEIARKYESKFHSDLARLNISPANSYPRASETIPGMLSSIQTLIENGSAYVSESGSVYFSAQSFPSYGAISGNRLDSLKPGHRYEYSDDGEKKFHADWALWKSAGNRSEMVWDSPWGRGFPGWHIECTAMSLDLLDSHVDIHVGGIDLRFPHHENERAQSNSIVGGEAVDLWVHGEHLLFEGRKMSKSANNVVLVEDLISKGLDPLSLRLALMENRYRSQMDLTWDSLRAANSTLNRWRSSMASWGNSETIGFDSEIHSSLLADLDTPRALLRLRAIEKDQLLTSVQKREIFNYADQVFALDLKRVVEVKPLTSEQSALLESRATARANKNWGESDRIRDLLALDGIIVSDNPEGQSWAWSN</sequence>
<keyword evidence="6 10" id="KW-0067">ATP-binding</keyword>
<evidence type="ECO:0000256" key="10">
    <source>
        <dbReference type="HAMAP-Rule" id="MF_00041"/>
    </source>
</evidence>
<dbReference type="GO" id="GO:0005524">
    <property type="term" value="F:ATP binding"/>
    <property type="evidence" value="ECO:0007669"/>
    <property type="project" value="UniProtKB-UniRule"/>
</dbReference>
<dbReference type="NCBIfam" id="TIGR00435">
    <property type="entry name" value="cysS"/>
    <property type="match status" value="1"/>
</dbReference>
<gene>
    <name evidence="10" type="primary">cysS</name>
    <name evidence="13" type="ORF">A1s21148_05430</name>
</gene>
<protein>
    <recommendedName>
        <fullName evidence="10">Cysteine--tRNA ligase</fullName>
        <ecNumber evidence="10">6.1.1.16</ecNumber>
    </recommendedName>
    <alternativeName>
        <fullName evidence="10">Cysteinyl-tRNA synthetase</fullName>
        <shortName evidence="10">CysRS</shortName>
    </alternativeName>
</protein>
<dbReference type="GO" id="GO:0004817">
    <property type="term" value="F:cysteine-tRNA ligase activity"/>
    <property type="evidence" value="ECO:0007669"/>
    <property type="project" value="UniProtKB-UniRule"/>
</dbReference>
<dbReference type="InterPro" id="IPR032678">
    <property type="entry name" value="tRNA-synt_1_cat_dom"/>
</dbReference>
<dbReference type="Pfam" id="PF23493">
    <property type="entry name" value="CysS_C"/>
    <property type="match status" value="1"/>
</dbReference>
<dbReference type="HAMAP" id="MF_00041">
    <property type="entry name" value="Cys_tRNA_synth"/>
    <property type="match status" value="1"/>
</dbReference>
<evidence type="ECO:0000313" key="14">
    <source>
        <dbReference type="Proteomes" id="UP000217144"/>
    </source>
</evidence>
<evidence type="ECO:0000256" key="9">
    <source>
        <dbReference type="ARBA" id="ARBA00047398"/>
    </source>
</evidence>
<keyword evidence="7 10" id="KW-0648">Protein biosynthesis</keyword>
<keyword evidence="10" id="KW-0963">Cytoplasm</keyword>
<keyword evidence="4 10" id="KW-0547">Nucleotide-binding</keyword>
<dbReference type="Pfam" id="PF01406">
    <property type="entry name" value="tRNA-synt_1e"/>
    <property type="match status" value="1"/>
</dbReference>
<comment type="similarity">
    <text evidence="10">Belongs to the class-I aminoacyl-tRNA synthetase family.</text>
</comment>
<evidence type="ECO:0000259" key="11">
    <source>
        <dbReference type="Pfam" id="PF01406"/>
    </source>
</evidence>
<feature type="short sequence motif" description="'KMSKS' region" evidence="10">
    <location>
        <begin position="279"/>
        <end position="283"/>
    </location>
</feature>